<dbReference type="Proteomes" id="UP000245711">
    <property type="component" value="Chromosome"/>
</dbReference>
<evidence type="ECO:0000313" key="3">
    <source>
        <dbReference type="Proteomes" id="UP000245711"/>
    </source>
</evidence>
<gene>
    <name evidence="2" type="ORF">CBI38_28475</name>
</gene>
<keyword evidence="3" id="KW-1185">Reference proteome</keyword>
<dbReference type="AlphaFoldDB" id="A0A2S2C202"/>
<evidence type="ECO:0000256" key="1">
    <source>
        <dbReference type="SAM" id="MobiDB-lite"/>
    </source>
</evidence>
<dbReference type="OrthoDB" id="4467160at2"/>
<protein>
    <submittedName>
        <fullName evidence="2">Uncharacterized protein</fullName>
    </submittedName>
</protein>
<evidence type="ECO:0000313" key="2">
    <source>
        <dbReference type="EMBL" id="AWK74915.1"/>
    </source>
</evidence>
<proteinExistence type="predicted"/>
<accession>A0A2S2C202</accession>
<feature type="region of interest" description="Disordered" evidence="1">
    <location>
        <begin position="50"/>
        <end position="74"/>
    </location>
</feature>
<dbReference type="EMBL" id="CP021354">
    <property type="protein sequence ID" value="AWK74915.1"/>
    <property type="molecule type" value="Genomic_DNA"/>
</dbReference>
<organism evidence="2 3">
    <name type="scientific">Rhodococcus oxybenzonivorans</name>
    <dbReference type="NCBI Taxonomy" id="1990687"/>
    <lineage>
        <taxon>Bacteria</taxon>
        <taxon>Bacillati</taxon>
        <taxon>Actinomycetota</taxon>
        <taxon>Actinomycetes</taxon>
        <taxon>Mycobacteriales</taxon>
        <taxon>Nocardiaceae</taxon>
        <taxon>Rhodococcus</taxon>
    </lineage>
</organism>
<reference evidence="2 3" key="1">
    <citation type="submission" date="2017-05" db="EMBL/GenBank/DDBJ databases">
        <title>Isolation of Rhodococcus sp. S2-17 biodegrading of BP-3.</title>
        <authorList>
            <person name="Lee Y."/>
            <person name="Kim K.H."/>
            <person name="Chun B.H."/>
            <person name="Jung H.S."/>
            <person name="Jeon C.O."/>
        </authorList>
    </citation>
    <scope>NUCLEOTIDE SEQUENCE [LARGE SCALE GENOMIC DNA]</scope>
    <source>
        <strain evidence="2 3">S2-17</strain>
    </source>
</reference>
<dbReference type="KEGG" id="roz:CBI38_28475"/>
<sequence>MKQLMAQVVLIPDPRTRASANVSLAWHTDSAVFGDDGCADIDMLIEPGFTRPPNVADLRSGVRGERQQPRDRDI</sequence>
<name>A0A2S2C202_9NOCA</name>
<feature type="compositionally biased region" description="Basic and acidic residues" evidence="1">
    <location>
        <begin position="60"/>
        <end position="74"/>
    </location>
</feature>